<dbReference type="InterPro" id="IPR011029">
    <property type="entry name" value="DEATH-like_dom_sf"/>
</dbReference>
<name>A0ABY7EGJ3_MYAAR</name>
<evidence type="ECO:0000313" key="6">
    <source>
        <dbReference type="EMBL" id="WAR08057.1"/>
    </source>
</evidence>
<evidence type="ECO:0000313" key="7">
    <source>
        <dbReference type="Proteomes" id="UP001164746"/>
    </source>
</evidence>
<dbReference type="Gene3D" id="1.10.1170.10">
    <property type="entry name" value="Inhibitor Of Apoptosis Protein (2mihbC-IAP-1), Chain A"/>
    <property type="match status" value="1"/>
</dbReference>
<protein>
    <submittedName>
        <fullName evidence="6">BIR7B-like protein</fullName>
    </submittedName>
</protein>
<dbReference type="Pfam" id="PF13920">
    <property type="entry name" value="zf-C3HC4_3"/>
    <property type="match status" value="1"/>
</dbReference>
<evidence type="ECO:0000259" key="5">
    <source>
        <dbReference type="PROSITE" id="PS50089"/>
    </source>
</evidence>
<dbReference type="PANTHER" id="PTHR10044:SF139">
    <property type="entry name" value="DEATH-ASSOCIATED INHIBITOR OF APOPTOSIS 2"/>
    <property type="match status" value="1"/>
</dbReference>
<gene>
    <name evidence="6" type="ORF">MAR_018015</name>
</gene>
<dbReference type="Gene3D" id="1.10.533.10">
    <property type="entry name" value="Death Domain, Fas"/>
    <property type="match status" value="1"/>
</dbReference>
<proteinExistence type="predicted"/>
<dbReference type="InterPro" id="IPR001841">
    <property type="entry name" value="Znf_RING"/>
</dbReference>
<dbReference type="PROSITE" id="PS50089">
    <property type="entry name" value="ZF_RING_2"/>
    <property type="match status" value="1"/>
</dbReference>
<dbReference type="SUPFAM" id="SSF57850">
    <property type="entry name" value="RING/U-box"/>
    <property type="match status" value="1"/>
</dbReference>
<keyword evidence="1 3" id="KW-0863">Zinc-finger</keyword>
<keyword evidence="1 3" id="KW-0479">Metal-binding</keyword>
<evidence type="ECO:0000256" key="1">
    <source>
        <dbReference type="ARBA" id="ARBA00022771"/>
    </source>
</evidence>
<dbReference type="Proteomes" id="UP001164746">
    <property type="component" value="Chromosome 6"/>
</dbReference>
<evidence type="ECO:0000256" key="2">
    <source>
        <dbReference type="ARBA" id="ARBA00022833"/>
    </source>
</evidence>
<accession>A0ABY7EGJ3</accession>
<evidence type="ECO:0000256" key="4">
    <source>
        <dbReference type="SAM" id="MobiDB-lite"/>
    </source>
</evidence>
<feature type="region of interest" description="Disordered" evidence="4">
    <location>
        <begin position="1"/>
        <end position="28"/>
    </location>
</feature>
<organism evidence="6 7">
    <name type="scientific">Mya arenaria</name>
    <name type="common">Soft-shell clam</name>
    <dbReference type="NCBI Taxonomy" id="6604"/>
    <lineage>
        <taxon>Eukaryota</taxon>
        <taxon>Metazoa</taxon>
        <taxon>Spiralia</taxon>
        <taxon>Lophotrochozoa</taxon>
        <taxon>Mollusca</taxon>
        <taxon>Bivalvia</taxon>
        <taxon>Autobranchia</taxon>
        <taxon>Heteroconchia</taxon>
        <taxon>Euheterodonta</taxon>
        <taxon>Imparidentia</taxon>
        <taxon>Neoheterodontei</taxon>
        <taxon>Myida</taxon>
        <taxon>Myoidea</taxon>
        <taxon>Myidae</taxon>
        <taxon>Mya</taxon>
    </lineage>
</organism>
<dbReference type="PANTHER" id="PTHR10044">
    <property type="entry name" value="INHIBITOR OF APOPTOSIS"/>
    <property type="match status" value="1"/>
</dbReference>
<evidence type="ECO:0000256" key="3">
    <source>
        <dbReference type="PROSITE-ProRule" id="PRU00175"/>
    </source>
</evidence>
<feature type="domain" description="RING-type" evidence="5">
    <location>
        <begin position="51"/>
        <end position="86"/>
    </location>
</feature>
<dbReference type="EMBL" id="CP111017">
    <property type="protein sequence ID" value="WAR08057.1"/>
    <property type="molecule type" value="Genomic_DNA"/>
</dbReference>
<keyword evidence="2" id="KW-0862">Zinc</keyword>
<reference evidence="6" key="1">
    <citation type="submission" date="2022-11" db="EMBL/GenBank/DDBJ databases">
        <title>Centuries of genome instability and evolution in soft-shell clam transmissible cancer (bioRxiv).</title>
        <authorList>
            <person name="Hart S.F.M."/>
            <person name="Yonemitsu M.A."/>
            <person name="Giersch R.M."/>
            <person name="Beal B.F."/>
            <person name="Arriagada G."/>
            <person name="Davis B.W."/>
            <person name="Ostrander E.A."/>
            <person name="Goff S.P."/>
            <person name="Metzger M.J."/>
        </authorList>
    </citation>
    <scope>NUCLEOTIDE SEQUENCE</scope>
    <source>
        <strain evidence="6">MELC-2E11</strain>
        <tissue evidence="6">Siphon/mantle</tissue>
    </source>
</reference>
<feature type="compositionally biased region" description="Polar residues" evidence="4">
    <location>
        <begin position="13"/>
        <end position="26"/>
    </location>
</feature>
<dbReference type="InterPro" id="IPR050784">
    <property type="entry name" value="IAP"/>
</dbReference>
<sequence length="112" mass="12493">MEMEDDPDLALNANVSGSCVPTSPSDNAEVEVDDLQSLVLENERLKDLLFCKICLDRRADIVYLPCGHIFSCPQCTHALDHCPICRSAINDHVKAKFANTRHEVAFDYDDAL</sequence>
<keyword evidence="7" id="KW-1185">Reference proteome</keyword>